<accession>A0A0G1W6W8</accession>
<proteinExistence type="predicted"/>
<reference evidence="2 3" key="1">
    <citation type="journal article" date="2015" name="Nature">
        <title>rRNA introns, odd ribosomes, and small enigmatic genomes across a large radiation of phyla.</title>
        <authorList>
            <person name="Brown C.T."/>
            <person name="Hug L.A."/>
            <person name="Thomas B.C."/>
            <person name="Sharon I."/>
            <person name="Castelle C.J."/>
            <person name="Singh A."/>
            <person name="Wilkins M.J."/>
            <person name="Williams K.H."/>
            <person name="Banfield J.F."/>
        </authorList>
    </citation>
    <scope>NUCLEOTIDE SEQUENCE [LARGE SCALE GENOMIC DNA]</scope>
</reference>
<dbReference type="AlphaFoldDB" id="A0A0G1W6W8"/>
<evidence type="ECO:0000256" key="1">
    <source>
        <dbReference type="SAM" id="Phobius"/>
    </source>
</evidence>
<protein>
    <submittedName>
        <fullName evidence="2">Uncharacterized protein</fullName>
    </submittedName>
</protein>
<dbReference type="InterPro" id="IPR012902">
    <property type="entry name" value="N_methyl_site"/>
</dbReference>
<comment type="caution">
    <text evidence="2">The sequence shown here is derived from an EMBL/GenBank/DDBJ whole genome shotgun (WGS) entry which is preliminary data.</text>
</comment>
<keyword evidence="1" id="KW-0472">Membrane</keyword>
<keyword evidence="1" id="KW-1133">Transmembrane helix</keyword>
<name>A0A0G1W6W8_9BACT</name>
<evidence type="ECO:0000313" key="2">
    <source>
        <dbReference type="EMBL" id="KKW14526.1"/>
    </source>
</evidence>
<dbReference type="STRING" id="1618665.UY55_C0007G0002"/>
<organism evidence="2 3">
    <name type="scientific">Candidatus Jorgensenbacteria bacterium GW2011_GWB1_50_10</name>
    <dbReference type="NCBI Taxonomy" id="1618665"/>
    <lineage>
        <taxon>Bacteria</taxon>
        <taxon>Candidatus Joergenseniibacteriota</taxon>
    </lineage>
</organism>
<gene>
    <name evidence="2" type="ORF">UY55_C0007G0002</name>
</gene>
<evidence type="ECO:0000313" key="3">
    <source>
        <dbReference type="Proteomes" id="UP000034224"/>
    </source>
</evidence>
<dbReference type="Proteomes" id="UP000034224">
    <property type="component" value="Unassembled WGS sequence"/>
</dbReference>
<dbReference type="EMBL" id="LCQK01000007">
    <property type="protein sequence ID" value="KKW14526.1"/>
    <property type="molecule type" value="Genomic_DNA"/>
</dbReference>
<sequence>MRRQRGQSLFEVVLALAIATIIIVAMVALASSAIRNSNFSKNKSLATRYSQEATEWLRGERDTDFDAFFLRAANPLYCLKNLNWSEATIGACTDGQEIPDTLFKREVGFTRNTVLVGGLPKNVVEAEIKVYWQDAQGVHEVRSITEYTDWREI</sequence>
<dbReference type="Pfam" id="PF07963">
    <property type="entry name" value="N_methyl"/>
    <property type="match status" value="1"/>
</dbReference>
<keyword evidence="1" id="KW-0812">Transmembrane</keyword>
<feature type="transmembrane region" description="Helical" evidence="1">
    <location>
        <begin position="12"/>
        <end position="34"/>
    </location>
</feature>